<evidence type="ECO:0000313" key="3">
    <source>
        <dbReference type="Proteomes" id="UP000018466"/>
    </source>
</evidence>
<dbReference type="GeneID" id="86941589"/>
<dbReference type="RefSeq" id="WP_009533689.1">
    <property type="nucleotide sequence ID" value="NZ_CAJPPX010000146.1"/>
</dbReference>
<gene>
    <name evidence="2" type="ORF">HMPREF9623_01871</name>
</gene>
<accession>A0AA36Y3U4</accession>
<reference evidence="2 3" key="1">
    <citation type="submission" date="2011-10" db="EMBL/GenBank/DDBJ databases">
        <title>The Genome Sequence of Lachnospiraceae bacterium ACC2.</title>
        <authorList>
            <consortium name="The Broad Institute Genome Sequencing Platform"/>
            <person name="Earl A."/>
            <person name="Ward D."/>
            <person name="Feldgarden M."/>
            <person name="Gevers D."/>
            <person name="Sizova M."/>
            <person name="Hazen A."/>
            <person name="Epstein S."/>
            <person name="Young S.K."/>
            <person name="Zeng Q."/>
            <person name="Gargeya S."/>
            <person name="Fitzgerald M."/>
            <person name="Haas B."/>
            <person name="Abouelleil A."/>
            <person name="Alvarado L."/>
            <person name="Arachchi H.M."/>
            <person name="Berlin A."/>
            <person name="Brown A."/>
            <person name="Chapman S.B."/>
            <person name="Chen Z."/>
            <person name="Dunbar C."/>
            <person name="Freedman E."/>
            <person name="Gearin G."/>
            <person name="Goldberg J."/>
            <person name="Griggs A."/>
            <person name="Gujja S."/>
            <person name="Heiman D."/>
            <person name="Howarth C."/>
            <person name="Larson L."/>
            <person name="Lui A."/>
            <person name="MacDonald P.J.P."/>
            <person name="Montmayeur A."/>
            <person name="Murphy C."/>
            <person name="Neiman D."/>
            <person name="Pearson M."/>
            <person name="Priest M."/>
            <person name="Roberts A."/>
            <person name="Saif S."/>
            <person name="Shea T."/>
            <person name="Shenoy N."/>
            <person name="Sisk P."/>
            <person name="Stolte C."/>
            <person name="Sykes S."/>
            <person name="Wortman J."/>
            <person name="Nusbaum C."/>
            <person name="Birren B."/>
        </authorList>
    </citation>
    <scope>NUCLEOTIDE SEQUENCE [LARGE SCALE GENOMIC DNA]</scope>
    <source>
        <strain evidence="2 3">ACC2</strain>
    </source>
</reference>
<evidence type="ECO:0000256" key="1">
    <source>
        <dbReference type="SAM" id="Phobius"/>
    </source>
</evidence>
<sequence length="61" mass="6781">MKRVFSFALALFLILILLATLIVGLFGGPDGAPLLRALIFIDITIPVVIYGFLLITRHTRR</sequence>
<feature type="transmembrane region" description="Helical" evidence="1">
    <location>
        <begin position="37"/>
        <end position="55"/>
    </location>
</feature>
<keyword evidence="1" id="KW-0472">Membrane</keyword>
<name>A0AA36Y3U4_9FIRM</name>
<evidence type="ECO:0000313" key="2">
    <source>
        <dbReference type="EMBL" id="EHO15960.1"/>
    </source>
</evidence>
<organism evidence="2 3">
    <name type="scientific">Stomatobaculum longum</name>
    <dbReference type="NCBI Taxonomy" id="796942"/>
    <lineage>
        <taxon>Bacteria</taxon>
        <taxon>Bacillati</taxon>
        <taxon>Bacillota</taxon>
        <taxon>Clostridia</taxon>
        <taxon>Lachnospirales</taxon>
        <taxon>Lachnospiraceae</taxon>
        <taxon>Stomatobaculum</taxon>
    </lineage>
</organism>
<dbReference type="AlphaFoldDB" id="A0AA36Y3U4"/>
<keyword evidence="3" id="KW-1185">Reference proteome</keyword>
<dbReference type="EMBL" id="AGEL01000014">
    <property type="protein sequence ID" value="EHO15960.1"/>
    <property type="molecule type" value="Genomic_DNA"/>
</dbReference>
<dbReference type="Proteomes" id="UP000018466">
    <property type="component" value="Unassembled WGS sequence"/>
</dbReference>
<comment type="caution">
    <text evidence="2">The sequence shown here is derived from an EMBL/GenBank/DDBJ whole genome shotgun (WGS) entry which is preliminary data.</text>
</comment>
<protein>
    <submittedName>
        <fullName evidence="2">Uncharacterized protein</fullName>
    </submittedName>
</protein>
<proteinExistence type="predicted"/>
<keyword evidence="1" id="KW-1133">Transmembrane helix</keyword>
<keyword evidence="1" id="KW-0812">Transmembrane</keyword>